<accession>F8WLD7</accession>
<dbReference type="PROSITE" id="PS51456">
    <property type="entry name" value="MYOSIN_MOTOR"/>
    <property type="match status" value="1"/>
</dbReference>
<dbReference type="InterPro" id="IPR036961">
    <property type="entry name" value="Kinesin_motor_dom_sf"/>
</dbReference>
<dbReference type="Pfam" id="PF00063">
    <property type="entry name" value="Myosin_head"/>
    <property type="match status" value="1"/>
</dbReference>
<dbReference type="GO" id="GO:0005737">
    <property type="term" value="C:cytoplasm"/>
    <property type="evidence" value="ECO:0007669"/>
    <property type="project" value="TreeGrafter"/>
</dbReference>
<keyword evidence="6 8" id="KW-0505">Motor protein</keyword>
<dbReference type="Gene3D" id="1.20.58.530">
    <property type="match status" value="1"/>
</dbReference>
<keyword evidence="5 8" id="KW-0518">Myosin</keyword>
<dbReference type="GO" id="GO:0030048">
    <property type="term" value="P:actin filament-based movement"/>
    <property type="evidence" value="ECO:0007669"/>
    <property type="project" value="UniProtKB-ARBA"/>
</dbReference>
<dbReference type="SUPFAM" id="SSF52540">
    <property type="entry name" value="P-loop containing nucleoside triphosphate hydrolases"/>
    <property type="match status" value="1"/>
</dbReference>
<dbReference type="PANTHER" id="PTHR13140:SF781">
    <property type="entry name" value="MYOSIN-15"/>
    <property type="match status" value="1"/>
</dbReference>
<keyword evidence="2 8" id="KW-0547">Nucleotide-binding</keyword>
<dbReference type="PRINTS" id="PR00193">
    <property type="entry name" value="MYOSINHEAVY"/>
</dbReference>
<name>F8WLD7_CITUN</name>
<evidence type="ECO:0000313" key="11">
    <source>
        <dbReference type="EMBL" id="BAK61882.1"/>
    </source>
</evidence>
<dbReference type="EMBL" id="AB573149">
    <property type="protein sequence ID" value="BAK61882.1"/>
    <property type="molecule type" value="Genomic_DNA"/>
</dbReference>
<keyword evidence="3 8" id="KW-0067">ATP-binding</keyword>
<dbReference type="Gene3D" id="3.40.850.10">
    <property type="entry name" value="Kinesin motor domain"/>
    <property type="match status" value="1"/>
</dbReference>
<evidence type="ECO:0000259" key="10">
    <source>
        <dbReference type="PROSITE" id="PS51844"/>
    </source>
</evidence>
<dbReference type="InterPro" id="IPR001609">
    <property type="entry name" value="Myosin_head_motor_dom-like"/>
</dbReference>
<evidence type="ECO:0000256" key="4">
    <source>
        <dbReference type="ARBA" id="ARBA00022860"/>
    </source>
</evidence>
<evidence type="ECO:0000256" key="8">
    <source>
        <dbReference type="PROSITE-ProRule" id="PRU00782"/>
    </source>
</evidence>
<dbReference type="GO" id="GO:0051015">
    <property type="term" value="F:actin filament binding"/>
    <property type="evidence" value="ECO:0007669"/>
    <property type="project" value="TreeGrafter"/>
</dbReference>
<keyword evidence="1" id="KW-0677">Repeat</keyword>
<feature type="binding site" evidence="8">
    <location>
        <begin position="155"/>
        <end position="162"/>
    </location>
    <ligand>
        <name>ATP</name>
        <dbReference type="ChEBI" id="CHEBI:30616"/>
    </ligand>
</feature>
<organism evidence="11">
    <name type="scientific">Citrus unshiu</name>
    <name type="common">Satsuma mandarin</name>
    <name type="synonym">Citrus nobilis var. unshiu</name>
    <dbReference type="NCBI Taxonomy" id="55188"/>
    <lineage>
        <taxon>Eukaryota</taxon>
        <taxon>Viridiplantae</taxon>
        <taxon>Streptophyta</taxon>
        <taxon>Embryophyta</taxon>
        <taxon>Tracheophyta</taxon>
        <taxon>Spermatophyta</taxon>
        <taxon>Magnoliopsida</taxon>
        <taxon>eudicotyledons</taxon>
        <taxon>Gunneridae</taxon>
        <taxon>Pentapetalae</taxon>
        <taxon>rosids</taxon>
        <taxon>malvids</taxon>
        <taxon>Sapindales</taxon>
        <taxon>Rutaceae</taxon>
        <taxon>Aurantioideae</taxon>
        <taxon>Citrus</taxon>
    </lineage>
</organism>
<dbReference type="SMART" id="SM00242">
    <property type="entry name" value="MYSc"/>
    <property type="match status" value="1"/>
</dbReference>
<dbReference type="FunFam" id="1.10.10.820:FF:000001">
    <property type="entry name" value="Myosin heavy chain"/>
    <property type="match status" value="1"/>
</dbReference>
<dbReference type="GO" id="GO:0007015">
    <property type="term" value="P:actin filament organization"/>
    <property type="evidence" value="ECO:0007669"/>
    <property type="project" value="TreeGrafter"/>
</dbReference>
<evidence type="ECO:0000256" key="2">
    <source>
        <dbReference type="ARBA" id="ARBA00022741"/>
    </source>
</evidence>
<keyword evidence="4" id="KW-0112">Calmodulin-binding</keyword>
<evidence type="ECO:0000259" key="9">
    <source>
        <dbReference type="PROSITE" id="PS51456"/>
    </source>
</evidence>
<evidence type="ECO:0000256" key="6">
    <source>
        <dbReference type="ARBA" id="ARBA00023175"/>
    </source>
</evidence>
<protein>
    <submittedName>
        <fullName evidence="11">Myosin XI</fullName>
    </submittedName>
</protein>
<evidence type="ECO:0000256" key="7">
    <source>
        <dbReference type="ARBA" id="ARBA00023203"/>
    </source>
</evidence>
<dbReference type="GO" id="GO:0005516">
    <property type="term" value="F:calmodulin binding"/>
    <property type="evidence" value="ECO:0007669"/>
    <property type="project" value="UniProtKB-KW"/>
</dbReference>
<dbReference type="InterPro" id="IPR027417">
    <property type="entry name" value="P-loop_NTPase"/>
</dbReference>
<dbReference type="Gene3D" id="1.10.10.820">
    <property type="match status" value="1"/>
</dbReference>
<reference evidence="11" key="1">
    <citation type="journal article" date="2011" name="Plant Sci.">
        <title>Characterization of genomic sequence showing strong association with polyembryony among diverse Citrus species and cultivars, and its synteny with Vitis and Populus.</title>
        <authorList>
            <person name="Nakano M."/>
            <person name="Shimada T."/>
            <person name="Endo T."/>
            <person name="Fujii H."/>
            <person name="Nesumi H."/>
            <person name="Kita M."/>
            <person name="Ebina M."/>
            <person name="Shimizu T."/>
            <person name="Omura M."/>
        </authorList>
    </citation>
    <scope>NUCLEOTIDE SEQUENCE</scope>
</reference>
<dbReference type="Gene3D" id="1.20.120.720">
    <property type="entry name" value="Myosin VI head, motor domain, U50 subdomain"/>
    <property type="match status" value="1"/>
</dbReference>
<dbReference type="InterPro" id="IPR036018">
    <property type="entry name" value="MYSc_Myo11"/>
</dbReference>
<dbReference type="GO" id="GO:0016020">
    <property type="term" value="C:membrane"/>
    <property type="evidence" value="ECO:0007669"/>
    <property type="project" value="TreeGrafter"/>
</dbReference>
<gene>
    <name evidence="11" type="primary">ORF70</name>
</gene>
<sequence length="720" mass="81883">MNLRKGSKVWVEDKDLAWVAAEVVSDSVGRHVQVLTATGKKVLAAPERVFLRATDDDEEHGGVDDMTKLTYLNEPGVLYNLERRYALNDIYTYTGSILIAVNPFTKLPHLYNVHMMEQYKGAPFGELSPHVFAVADASYRAMISEHQSQSILVSGESGAGKTETTKLIMQYLTFVGGRAVGDDRNVEQQVLESNPLLEAFGNARTSYASNCLPSYGATVLVGYKHRFGKFVEIQFDTNGRISGAAIRTYLLERSRVVQITDPERNYHCFYQLCASGRDAEKYKLDHPSHFHYLNQSKVYELDGVSSAEEYMKTKRAMDIVGISHEDQSIFSSYQEAIFRTLAAILHLGNIEFSPGKEHDSSVIKDQKSSFHLQMAADLFMCDVNLLLATLCTRTIQTREGSIIKALDCNAAVASRDALAKTVYSRLFDWLVEKINRSVGQDMNSQMQIGVLDIYGFESFKHNSFEQFCINFANEKLQQHFNEHVFKMEQEEYRREEINWSYIEFIDNQDVLDLIEKKPIGIIALLDEACMFPKSTHATFSTKLFQNFRAHPRLEKAKFSETDFTISHYAGKARSTQTIVTYQTNTFLDKNRDYVVVEHCNLLSSSKCPFVAGLFPVLSEESSRSSYKFSSVASRFKQQLQALMETLNSTEPHYIRCVKPNSLNRPQKFENPSILHQLRCGGVLEAVRISLAGYPTRRTYSDFVDRFGLLALEFMDERWGF</sequence>
<feature type="region of interest" description="Actin-binding" evidence="8">
    <location>
        <begin position="639"/>
        <end position="661"/>
    </location>
</feature>
<dbReference type="InterPro" id="IPR004009">
    <property type="entry name" value="SH3_Myosin"/>
</dbReference>
<proteinExistence type="inferred from homology"/>
<dbReference type="AlphaFoldDB" id="F8WLD7"/>
<dbReference type="PROSITE" id="PS51844">
    <property type="entry name" value="SH3_LIKE"/>
    <property type="match status" value="1"/>
</dbReference>
<dbReference type="PANTHER" id="PTHR13140">
    <property type="entry name" value="MYOSIN"/>
    <property type="match status" value="1"/>
</dbReference>
<feature type="domain" description="Myosin N-terminal SH3-like" evidence="10">
    <location>
        <begin position="4"/>
        <end position="54"/>
    </location>
</feature>
<dbReference type="GO" id="GO:0000146">
    <property type="term" value="F:microfilament motor activity"/>
    <property type="evidence" value="ECO:0007669"/>
    <property type="project" value="TreeGrafter"/>
</dbReference>
<feature type="domain" description="Myosin motor" evidence="9">
    <location>
        <begin position="61"/>
        <end position="720"/>
    </location>
</feature>
<evidence type="ECO:0000256" key="3">
    <source>
        <dbReference type="ARBA" id="ARBA00022840"/>
    </source>
</evidence>
<dbReference type="GO" id="GO:0005524">
    <property type="term" value="F:ATP binding"/>
    <property type="evidence" value="ECO:0007669"/>
    <property type="project" value="UniProtKB-UniRule"/>
</dbReference>
<comment type="similarity">
    <text evidence="8">Belongs to the TRAFAC class myosin-kinesin ATPase superfamily. Myosin family.</text>
</comment>
<dbReference type="CDD" id="cd01384">
    <property type="entry name" value="MYSc_Myo11"/>
    <property type="match status" value="1"/>
</dbReference>
<evidence type="ECO:0000256" key="1">
    <source>
        <dbReference type="ARBA" id="ARBA00022737"/>
    </source>
</evidence>
<keyword evidence="7 8" id="KW-0009">Actin-binding</keyword>
<dbReference type="GO" id="GO:0016459">
    <property type="term" value="C:myosin complex"/>
    <property type="evidence" value="ECO:0007669"/>
    <property type="project" value="UniProtKB-KW"/>
</dbReference>
<evidence type="ECO:0000256" key="5">
    <source>
        <dbReference type="ARBA" id="ARBA00023123"/>
    </source>
</evidence>